<gene>
    <name evidence="1" type="ORF">HNP86_001990</name>
</gene>
<evidence type="ECO:0000313" key="2">
    <source>
        <dbReference type="Proteomes" id="UP000564425"/>
    </source>
</evidence>
<dbReference type="RefSeq" id="WP_181501650.1">
    <property type="nucleotide sequence ID" value="NZ_JACDUH010000003.1"/>
</dbReference>
<name>A0A7J9NX07_METMI</name>
<reference evidence="1 2" key="1">
    <citation type="submission" date="2020-07" db="EMBL/GenBank/DDBJ databases">
        <title>Genomic Encyclopedia of Type Strains, Phase IV (KMG-V): Genome sequencing to study the core and pangenomes of soil and plant-associated prokaryotes.</title>
        <authorList>
            <person name="Whitman W."/>
        </authorList>
    </citation>
    <scope>NUCLEOTIDE SEQUENCE [LARGE SCALE GENOMIC DNA]</scope>
    <source>
        <strain evidence="1 2">A1</strain>
    </source>
</reference>
<accession>A0A7J9NX07</accession>
<dbReference type="AlphaFoldDB" id="A0A7J9NX07"/>
<dbReference type="Proteomes" id="UP000564425">
    <property type="component" value="Unassembled WGS sequence"/>
</dbReference>
<protein>
    <submittedName>
        <fullName evidence="1">Uncharacterized protein</fullName>
    </submittedName>
</protein>
<evidence type="ECO:0000313" key="1">
    <source>
        <dbReference type="EMBL" id="MBA2851831.1"/>
    </source>
</evidence>
<proteinExistence type="predicted"/>
<organism evidence="1 2">
    <name type="scientific">Methanococcus maripaludis</name>
    <name type="common">Methanococcus deltae</name>
    <dbReference type="NCBI Taxonomy" id="39152"/>
    <lineage>
        <taxon>Archaea</taxon>
        <taxon>Methanobacteriati</taxon>
        <taxon>Methanobacteriota</taxon>
        <taxon>Methanomada group</taxon>
        <taxon>Methanococci</taxon>
        <taxon>Methanococcales</taxon>
        <taxon>Methanococcaceae</taxon>
        <taxon>Methanococcus</taxon>
    </lineage>
</organism>
<sequence>MKTENYDKNLNILNVMNEWVKANFTKASIEIASNTVVYNVPQGKICVALANGEIGLGCDFGTIVSPRADEHTLKLFKKIMDSCATLDVYDNYIIELSELKLKPSTLSLELFNDVNAIQKLDEGDGRLITALDSADVAIQTSLERCRNLRDTASRTLSGIFNSIPGDGYKIAPAKHIKRS</sequence>
<dbReference type="EMBL" id="JACDUH010000003">
    <property type="protein sequence ID" value="MBA2851831.1"/>
    <property type="molecule type" value="Genomic_DNA"/>
</dbReference>
<comment type="caution">
    <text evidence="1">The sequence shown here is derived from an EMBL/GenBank/DDBJ whole genome shotgun (WGS) entry which is preliminary data.</text>
</comment>